<comment type="catalytic activity">
    <reaction evidence="1 15 16">
        <text>(2R,3S)-3-isopropylmalate + NAD(+) = 4-methyl-2-oxopentanoate + CO2 + NADH</text>
        <dbReference type="Rhea" id="RHEA:32271"/>
        <dbReference type="ChEBI" id="CHEBI:16526"/>
        <dbReference type="ChEBI" id="CHEBI:17865"/>
        <dbReference type="ChEBI" id="CHEBI:35121"/>
        <dbReference type="ChEBI" id="CHEBI:57540"/>
        <dbReference type="ChEBI" id="CHEBI:57945"/>
        <dbReference type="EC" id="1.1.1.85"/>
    </reaction>
</comment>
<evidence type="ECO:0000256" key="14">
    <source>
        <dbReference type="ARBA" id="ARBA00023304"/>
    </source>
</evidence>
<dbReference type="InterPro" id="IPR019818">
    <property type="entry name" value="IsoCit/isopropylmalate_DH_CS"/>
</dbReference>
<dbReference type="NCBIfam" id="TIGR00169">
    <property type="entry name" value="leuB"/>
    <property type="match status" value="1"/>
</dbReference>
<evidence type="ECO:0000256" key="12">
    <source>
        <dbReference type="ARBA" id="ARBA00023027"/>
    </source>
</evidence>
<protein>
    <recommendedName>
        <fullName evidence="15">3-isopropylmalate dehydrogenase</fullName>
        <ecNumber evidence="15">1.1.1.85</ecNumber>
    </recommendedName>
    <alternativeName>
        <fullName evidence="15">3-IPM-DH</fullName>
    </alternativeName>
    <alternativeName>
        <fullName evidence="15">Beta-IPM dehydrogenase</fullName>
        <shortName evidence="15">IMDH</shortName>
    </alternativeName>
</protein>
<dbReference type="PANTHER" id="PTHR42979">
    <property type="entry name" value="3-ISOPROPYLMALATE DEHYDROGENASE"/>
    <property type="match status" value="1"/>
</dbReference>
<evidence type="ECO:0000256" key="15">
    <source>
        <dbReference type="HAMAP-Rule" id="MF_01033"/>
    </source>
</evidence>
<comment type="function">
    <text evidence="15 16">Catalyzes the oxidation of 3-carboxy-2-hydroxy-4-methylpentanoate (3-isopropylmalate) to 3-carboxy-4-methyl-2-oxopentanoate. The product decarboxylates to 4-methyl-2 oxopentanoate.</text>
</comment>
<dbReference type="GO" id="GO:0003862">
    <property type="term" value="F:3-isopropylmalate dehydrogenase activity"/>
    <property type="evidence" value="ECO:0007669"/>
    <property type="project" value="UniProtKB-UniRule"/>
</dbReference>
<comment type="pathway">
    <text evidence="4 15 16">Amino-acid biosynthesis; L-leucine biosynthesis; L-leucine from 3-methyl-2-oxobutanoate: step 3/4.</text>
</comment>
<dbReference type="Pfam" id="PF00180">
    <property type="entry name" value="Iso_dh"/>
    <property type="match status" value="1"/>
</dbReference>
<keyword evidence="19" id="KW-1185">Reference proteome</keyword>
<evidence type="ECO:0000256" key="1">
    <source>
        <dbReference type="ARBA" id="ARBA00000624"/>
    </source>
</evidence>
<feature type="site" description="Important for catalysis" evidence="15">
    <location>
        <position position="185"/>
    </location>
</feature>
<dbReference type="EC" id="1.1.1.85" evidence="15"/>
<dbReference type="UniPathway" id="UPA00048">
    <property type="reaction ID" value="UER00072"/>
</dbReference>
<dbReference type="PATRIC" id="fig|1309411.5.peg.667"/>
<feature type="binding site" evidence="15">
    <location>
        <position position="132"/>
    </location>
    <ligand>
        <name>substrate</name>
    </ligand>
</feature>
<dbReference type="EMBL" id="CP011389">
    <property type="protein sequence ID" value="AKH16224.1"/>
    <property type="molecule type" value="Genomic_DNA"/>
</dbReference>
<dbReference type="GO" id="GO:0000287">
    <property type="term" value="F:magnesium ion binding"/>
    <property type="evidence" value="ECO:0007669"/>
    <property type="project" value="InterPro"/>
</dbReference>
<dbReference type="HAMAP" id="MF_01033">
    <property type="entry name" value="LeuB_type1"/>
    <property type="match status" value="1"/>
</dbReference>
<evidence type="ECO:0000256" key="10">
    <source>
        <dbReference type="ARBA" id="ARBA00022842"/>
    </source>
</evidence>
<sequence length="352" mass="37655">MPKIVTLPGDGIGPEVTAAAVAVLREVAPDVTIEEHLIGGIAYDTHGDPFPQVTRDALKDADAVLLGTVGGAQDSAWNLLPRHLRPESGLLALRKALGCYANLRPVRVQPGLEYLSPLKAELARGVDILIVRELLGGVYFDGDRKIDGDTAYNTMRYTTPEVERVARVAFWAAEQRKGRVTSVDKANVLEVSELWRRDVTALRDREYRGIHLNHEYVDSVAMLIVSDPSRYDVIVTENLFGDILSDLAAVIPGSLGLMPSASLGDGAGLFEPIHGSAPDIAGKGVANPAAAIMSAGMLLRHGLKRPEGANQIDRAVALALREHPTRDLGGKADTQTFTRAVLSALETSPAVG</sequence>
<evidence type="ECO:0000256" key="8">
    <source>
        <dbReference type="ARBA" id="ARBA00022605"/>
    </source>
</evidence>
<evidence type="ECO:0000256" key="11">
    <source>
        <dbReference type="ARBA" id="ARBA00023002"/>
    </source>
</evidence>
<accession>A0A0F7JLN9</accession>
<comment type="caution">
    <text evidence="15">Lacks conserved residue(s) required for the propagation of feature annotation.</text>
</comment>
<gene>
    <name evidence="15" type="primary">leuB</name>
    <name evidence="18" type="ORF">SY84_03195</name>
</gene>
<keyword evidence="13 15" id="KW-0464">Manganese</keyword>
<evidence type="ECO:0000256" key="6">
    <source>
        <dbReference type="ARBA" id="ARBA00011738"/>
    </source>
</evidence>
<evidence type="ECO:0000313" key="19">
    <source>
        <dbReference type="Proteomes" id="UP000034024"/>
    </source>
</evidence>
<dbReference type="PANTHER" id="PTHR42979:SF1">
    <property type="entry name" value="3-ISOPROPYLMALATE DEHYDROGENASE"/>
    <property type="match status" value="1"/>
</dbReference>
<feature type="site" description="Important for catalysis" evidence="15">
    <location>
        <position position="139"/>
    </location>
</feature>
<dbReference type="PROSITE" id="PS00470">
    <property type="entry name" value="IDH_IMDH"/>
    <property type="match status" value="1"/>
</dbReference>
<evidence type="ECO:0000256" key="5">
    <source>
        <dbReference type="ARBA" id="ARBA00008319"/>
    </source>
</evidence>
<feature type="binding site" evidence="15">
    <location>
        <position position="104"/>
    </location>
    <ligand>
        <name>substrate</name>
    </ligand>
</feature>
<feature type="binding site" evidence="15">
    <location>
        <position position="218"/>
    </location>
    <ligand>
        <name>Mg(2+)</name>
        <dbReference type="ChEBI" id="CHEBI:18420"/>
    </ligand>
</feature>
<proteinExistence type="inferred from homology"/>
<dbReference type="Proteomes" id="UP000034024">
    <property type="component" value="Chromosome"/>
</dbReference>
<dbReference type="InterPro" id="IPR004429">
    <property type="entry name" value="Isopropylmalate_DH"/>
</dbReference>
<dbReference type="AlphaFoldDB" id="A0A0F7JLN9"/>
<evidence type="ECO:0000256" key="7">
    <source>
        <dbReference type="ARBA" id="ARBA00022430"/>
    </source>
</evidence>
<evidence type="ECO:0000259" key="17">
    <source>
        <dbReference type="SMART" id="SM01329"/>
    </source>
</evidence>
<dbReference type="GO" id="GO:0005829">
    <property type="term" value="C:cytosol"/>
    <property type="evidence" value="ECO:0007669"/>
    <property type="project" value="TreeGrafter"/>
</dbReference>
<dbReference type="GO" id="GO:0009098">
    <property type="term" value="P:L-leucine biosynthetic process"/>
    <property type="evidence" value="ECO:0007669"/>
    <property type="project" value="UniProtKB-UniRule"/>
</dbReference>
<comment type="similarity">
    <text evidence="5 15">Belongs to the isocitrate and isopropylmalate dehydrogenases family. LeuB type 1 subfamily.</text>
</comment>
<dbReference type="FunFam" id="3.40.718.10:FF:000006">
    <property type="entry name" value="3-isopropylmalate dehydrogenase"/>
    <property type="match status" value="1"/>
</dbReference>
<comment type="subcellular location">
    <subcellularLocation>
        <location evidence="3 15">Cytoplasm</location>
    </subcellularLocation>
</comment>
<dbReference type="RefSeq" id="WP_046842799.1">
    <property type="nucleotide sequence ID" value="NZ_CP011389.1"/>
</dbReference>
<organism evidence="18 19">
    <name type="scientific">Deinococcus soli</name>
    <name type="common">ex Cha et al. 2016</name>
    <dbReference type="NCBI Taxonomy" id="1309411"/>
    <lineage>
        <taxon>Bacteria</taxon>
        <taxon>Thermotogati</taxon>
        <taxon>Deinococcota</taxon>
        <taxon>Deinococci</taxon>
        <taxon>Deinococcales</taxon>
        <taxon>Deinococcaceae</taxon>
        <taxon>Deinococcus</taxon>
    </lineage>
</organism>
<dbReference type="KEGG" id="dch:SY84_03195"/>
<keyword evidence="14 15" id="KW-0100">Branched-chain amino acid biosynthesis</keyword>
<evidence type="ECO:0000256" key="3">
    <source>
        <dbReference type="ARBA" id="ARBA00004496"/>
    </source>
</evidence>
<dbReference type="SMART" id="SM01329">
    <property type="entry name" value="Iso_dh"/>
    <property type="match status" value="1"/>
</dbReference>
<feature type="binding site" evidence="15">
    <location>
        <position position="246"/>
    </location>
    <ligand>
        <name>Mg(2+)</name>
        <dbReference type="ChEBI" id="CHEBI:18420"/>
    </ligand>
</feature>
<comment type="cofactor">
    <cofactor evidence="2">
        <name>Mn(2+)</name>
        <dbReference type="ChEBI" id="CHEBI:29035"/>
    </cofactor>
</comment>
<feature type="domain" description="Isopropylmalate dehydrogenase-like" evidence="17">
    <location>
        <begin position="3"/>
        <end position="341"/>
    </location>
</feature>
<keyword evidence="9 15" id="KW-0479">Metal-binding</keyword>
<evidence type="ECO:0000256" key="9">
    <source>
        <dbReference type="ARBA" id="ARBA00022723"/>
    </source>
</evidence>
<evidence type="ECO:0000256" key="16">
    <source>
        <dbReference type="RuleBase" id="RU004445"/>
    </source>
</evidence>
<feature type="binding site" evidence="15">
    <location>
        <position position="242"/>
    </location>
    <ligand>
        <name>Mg(2+)</name>
        <dbReference type="ChEBI" id="CHEBI:18420"/>
    </ligand>
</feature>
<name>A0A0F7JLN9_9DEIO</name>
<evidence type="ECO:0000256" key="2">
    <source>
        <dbReference type="ARBA" id="ARBA00001936"/>
    </source>
</evidence>
<dbReference type="OrthoDB" id="56663at2"/>
<keyword evidence="11 15" id="KW-0560">Oxidoreductase</keyword>
<feature type="binding site" evidence="15">
    <location>
        <position position="218"/>
    </location>
    <ligand>
        <name>substrate</name>
    </ligand>
</feature>
<dbReference type="GO" id="GO:0051287">
    <property type="term" value="F:NAD binding"/>
    <property type="evidence" value="ECO:0007669"/>
    <property type="project" value="InterPro"/>
</dbReference>
<dbReference type="SUPFAM" id="SSF53659">
    <property type="entry name" value="Isocitrate/Isopropylmalate dehydrogenase-like"/>
    <property type="match status" value="1"/>
</dbReference>
<feature type="binding site" evidence="15">
    <location>
        <position position="94"/>
    </location>
    <ligand>
        <name>substrate</name>
    </ligand>
</feature>
<comment type="cofactor">
    <cofactor evidence="15 16">
        <name>Mg(2+)</name>
        <dbReference type="ChEBI" id="CHEBI:18420"/>
    </cofactor>
    <cofactor evidence="15 16">
        <name>Mn(2+)</name>
        <dbReference type="ChEBI" id="CHEBI:29035"/>
    </cofactor>
    <text evidence="15 16">Binds 1 Mg(2+) or Mn(2+) ion per subunit.</text>
</comment>
<dbReference type="Gene3D" id="3.40.718.10">
    <property type="entry name" value="Isopropylmalate Dehydrogenase"/>
    <property type="match status" value="1"/>
</dbReference>
<reference evidence="18 19" key="1">
    <citation type="submission" date="2015-01" db="EMBL/GenBank/DDBJ databases">
        <title>Deinococcus soli/N5/whole genome sequencing.</title>
        <authorList>
            <person name="Kim M.K."/>
            <person name="Srinivasan S."/>
            <person name="Lee J.-J."/>
        </authorList>
    </citation>
    <scope>NUCLEOTIDE SEQUENCE [LARGE SCALE GENOMIC DNA]</scope>
    <source>
        <strain evidence="18 19">N5</strain>
    </source>
</reference>
<keyword evidence="12 15" id="KW-0520">NAD</keyword>
<evidence type="ECO:0000256" key="13">
    <source>
        <dbReference type="ARBA" id="ARBA00023211"/>
    </source>
</evidence>
<feature type="binding site" evidence="15">
    <location>
        <begin position="275"/>
        <end position="287"/>
    </location>
    <ligand>
        <name>NAD(+)</name>
        <dbReference type="ChEBI" id="CHEBI:57540"/>
    </ligand>
</feature>
<keyword evidence="15" id="KW-0963">Cytoplasm</keyword>
<dbReference type="InterPro" id="IPR024084">
    <property type="entry name" value="IsoPropMal-DH-like_dom"/>
</dbReference>
<keyword evidence="7 15" id="KW-0432">Leucine biosynthesis</keyword>
<evidence type="ECO:0000256" key="4">
    <source>
        <dbReference type="ARBA" id="ARBA00004762"/>
    </source>
</evidence>
<evidence type="ECO:0000313" key="18">
    <source>
        <dbReference type="EMBL" id="AKH16224.1"/>
    </source>
</evidence>
<keyword evidence="10 15" id="KW-0460">Magnesium</keyword>
<keyword evidence="8 15" id="KW-0028">Amino-acid biosynthesis</keyword>
<comment type="subunit">
    <text evidence="6 15 16">Homodimer.</text>
</comment>